<dbReference type="EMBL" id="CAMPGE010005314">
    <property type="protein sequence ID" value="CAI2364166.1"/>
    <property type="molecule type" value="Genomic_DNA"/>
</dbReference>
<dbReference type="InterPro" id="IPR000326">
    <property type="entry name" value="PAP2/HPO"/>
</dbReference>
<gene>
    <name evidence="4" type="ORF">ECRASSUSDP1_LOCUS5508</name>
</gene>
<name>A0AAD1UCN1_EUPCR</name>
<keyword evidence="2" id="KW-0472">Membrane</keyword>
<feature type="transmembrane region" description="Helical" evidence="2">
    <location>
        <begin position="256"/>
        <end position="277"/>
    </location>
</feature>
<keyword evidence="5" id="KW-1185">Reference proteome</keyword>
<feature type="domain" description="Phosphatidic acid phosphatase type 2/haloperoxidase" evidence="3">
    <location>
        <begin position="145"/>
        <end position="279"/>
    </location>
</feature>
<dbReference type="CDD" id="cd01610">
    <property type="entry name" value="PAP2_like"/>
    <property type="match status" value="1"/>
</dbReference>
<evidence type="ECO:0000256" key="1">
    <source>
        <dbReference type="SAM" id="MobiDB-lite"/>
    </source>
</evidence>
<reference evidence="4" key="1">
    <citation type="submission" date="2023-07" db="EMBL/GenBank/DDBJ databases">
        <authorList>
            <consortium name="AG Swart"/>
            <person name="Singh M."/>
            <person name="Singh A."/>
            <person name="Seah K."/>
            <person name="Emmerich C."/>
        </authorList>
    </citation>
    <scope>NUCLEOTIDE SEQUENCE</scope>
    <source>
        <strain evidence="4">DP1</strain>
    </source>
</reference>
<dbReference type="AlphaFoldDB" id="A0AAD1UCN1"/>
<dbReference type="Proteomes" id="UP001295684">
    <property type="component" value="Unassembled WGS sequence"/>
</dbReference>
<dbReference type="InterPro" id="IPR036938">
    <property type="entry name" value="PAP2/HPO_sf"/>
</dbReference>
<comment type="caution">
    <text evidence="4">The sequence shown here is derived from an EMBL/GenBank/DDBJ whole genome shotgun (WGS) entry which is preliminary data.</text>
</comment>
<sequence length="539" mass="62147">MELGKQNLQVALVGRQVTPNSQAYSLEKDQKIQKYSSSTSSNSQDGMKSIYSEYGVGSKMKIGTLKIVIIAILFLILDFIFREDIFEYEIQLLSYLRANIQSPGFYTFCKSILWLTELETIKILCIILYFFIDPMIAFKTGILTYIAIYASVNLKFMYAIPRPFWIDHTIDVTTCSLDFSGPSDHTCIGSFFYTYATLYYYFINEDKRFDSEESVSSDPGWISRHKNQINIFLCISIIVIVMLFTGFSLFLLGQTFMFESTIGIIYSILFALFCLKVDNQFYKYSYNTAFNIEKSRRYKFLLLFICIGLFSSNLLIKQLTEDKNLSFSKWAQAPCIVENGTHLRYDLGGDYTFFDNYILFMIVGCVFGCAFASSQIDDFLSRETKTYKKVIRTIIGLIIILGIELGSQAIPVDNYLTEFIFRYGLPNYVMGYFCYGIYPIIWQYLCLLGDAENYSTDESELDQQEESHIQEESHQTSVSSTRQEDTGVLPPIAIRNLDSNSRATSGNDDLETTKKIKNLKLKRINLERRDIDFFKPEEP</sequence>
<feature type="transmembrane region" description="Helical" evidence="2">
    <location>
        <begin position="430"/>
        <end position="449"/>
    </location>
</feature>
<evidence type="ECO:0000313" key="5">
    <source>
        <dbReference type="Proteomes" id="UP001295684"/>
    </source>
</evidence>
<evidence type="ECO:0000259" key="3">
    <source>
        <dbReference type="Pfam" id="PF01569"/>
    </source>
</evidence>
<feature type="transmembrane region" description="Helical" evidence="2">
    <location>
        <begin position="357"/>
        <end position="378"/>
    </location>
</feature>
<feature type="compositionally biased region" description="Polar residues" evidence="1">
    <location>
        <begin position="497"/>
        <end position="507"/>
    </location>
</feature>
<evidence type="ECO:0000256" key="2">
    <source>
        <dbReference type="SAM" id="Phobius"/>
    </source>
</evidence>
<feature type="transmembrane region" description="Helical" evidence="2">
    <location>
        <begin position="390"/>
        <end position="410"/>
    </location>
</feature>
<evidence type="ECO:0000313" key="4">
    <source>
        <dbReference type="EMBL" id="CAI2364166.1"/>
    </source>
</evidence>
<feature type="transmembrane region" description="Helical" evidence="2">
    <location>
        <begin position="62"/>
        <end position="81"/>
    </location>
</feature>
<dbReference type="Pfam" id="PF01569">
    <property type="entry name" value="PAP2"/>
    <property type="match status" value="1"/>
</dbReference>
<feature type="transmembrane region" description="Helical" evidence="2">
    <location>
        <begin position="298"/>
        <end position="316"/>
    </location>
</feature>
<keyword evidence="2" id="KW-1133">Transmembrane helix</keyword>
<accession>A0AAD1UCN1</accession>
<protein>
    <recommendedName>
        <fullName evidence="3">Phosphatidic acid phosphatase type 2/haloperoxidase domain-containing protein</fullName>
    </recommendedName>
</protein>
<feature type="compositionally biased region" description="Basic and acidic residues" evidence="1">
    <location>
        <begin position="465"/>
        <end position="474"/>
    </location>
</feature>
<keyword evidence="2" id="KW-0812">Transmembrane</keyword>
<feature type="transmembrane region" description="Helical" evidence="2">
    <location>
        <begin position="229"/>
        <end position="250"/>
    </location>
</feature>
<dbReference type="SUPFAM" id="SSF48317">
    <property type="entry name" value="Acid phosphatase/Vanadium-dependent haloperoxidase"/>
    <property type="match status" value="1"/>
</dbReference>
<proteinExistence type="predicted"/>
<organism evidence="4 5">
    <name type="scientific">Euplotes crassus</name>
    <dbReference type="NCBI Taxonomy" id="5936"/>
    <lineage>
        <taxon>Eukaryota</taxon>
        <taxon>Sar</taxon>
        <taxon>Alveolata</taxon>
        <taxon>Ciliophora</taxon>
        <taxon>Intramacronucleata</taxon>
        <taxon>Spirotrichea</taxon>
        <taxon>Hypotrichia</taxon>
        <taxon>Euplotida</taxon>
        <taxon>Euplotidae</taxon>
        <taxon>Moneuplotes</taxon>
    </lineage>
</organism>
<feature type="region of interest" description="Disordered" evidence="1">
    <location>
        <begin position="457"/>
        <end position="509"/>
    </location>
</feature>